<dbReference type="PROSITE" id="PS51340">
    <property type="entry name" value="MOSC"/>
    <property type="match status" value="1"/>
</dbReference>
<dbReference type="PANTHER" id="PTHR14237">
    <property type="entry name" value="MOLYBDOPTERIN COFACTOR SULFURASE MOSC"/>
    <property type="match status" value="1"/>
</dbReference>
<dbReference type="InterPro" id="IPR005303">
    <property type="entry name" value="MOCOS_middle"/>
</dbReference>
<dbReference type="RefSeq" id="WP_377522217.1">
    <property type="nucleotide sequence ID" value="NZ_JBHTLD010000004.1"/>
</dbReference>
<dbReference type="Pfam" id="PF03476">
    <property type="entry name" value="MOSC_N"/>
    <property type="match status" value="1"/>
</dbReference>
<evidence type="ECO:0000313" key="2">
    <source>
        <dbReference type="EMBL" id="MFD1184780.1"/>
    </source>
</evidence>
<proteinExistence type="predicted"/>
<dbReference type="EMBL" id="JBHTLD010000004">
    <property type="protein sequence ID" value="MFD1184780.1"/>
    <property type="molecule type" value="Genomic_DNA"/>
</dbReference>
<comment type="caution">
    <text evidence="2">The sequence shown here is derived from an EMBL/GenBank/DDBJ whole genome shotgun (WGS) entry which is preliminary data.</text>
</comment>
<organism evidence="2 3">
    <name type="scientific">Pontibacter rugosus</name>
    <dbReference type="NCBI Taxonomy" id="1745966"/>
    <lineage>
        <taxon>Bacteria</taxon>
        <taxon>Pseudomonadati</taxon>
        <taxon>Bacteroidota</taxon>
        <taxon>Cytophagia</taxon>
        <taxon>Cytophagales</taxon>
        <taxon>Hymenobacteraceae</taxon>
        <taxon>Pontibacter</taxon>
    </lineage>
</organism>
<dbReference type="Proteomes" id="UP001597094">
    <property type="component" value="Unassembled WGS sequence"/>
</dbReference>
<dbReference type="InterPro" id="IPR011037">
    <property type="entry name" value="Pyrv_Knase-like_insert_dom_sf"/>
</dbReference>
<dbReference type="PANTHER" id="PTHR14237:SF19">
    <property type="entry name" value="MITOCHONDRIAL AMIDOXIME REDUCING COMPONENT 1"/>
    <property type="match status" value="1"/>
</dbReference>
<evidence type="ECO:0000313" key="3">
    <source>
        <dbReference type="Proteomes" id="UP001597094"/>
    </source>
</evidence>
<name>A0ABW3SKJ9_9BACT</name>
<keyword evidence="3" id="KW-1185">Reference proteome</keyword>
<accession>A0ABW3SKJ9</accession>
<reference evidence="3" key="1">
    <citation type="journal article" date="2019" name="Int. J. Syst. Evol. Microbiol.">
        <title>The Global Catalogue of Microorganisms (GCM) 10K type strain sequencing project: providing services to taxonomists for standard genome sequencing and annotation.</title>
        <authorList>
            <consortium name="The Broad Institute Genomics Platform"/>
            <consortium name="The Broad Institute Genome Sequencing Center for Infectious Disease"/>
            <person name="Wu L."/>
            <person name="Ma J."/>
        </authorList>
    </citation>
    <scope>NUCLEOTIDE SEQUENCE [LARGE SCALE GENOMIC DNA]</scope>
    <source>
        <strain evidence="3">JCM 31319</strain>
    </source>
</reference>
<sequence length="276" mass="31172">MSQPQNLRLSEIYIYPIKSLGGISLQQTEVEDRGLKYDRRWMLVDEAGKFLTQRQHAQMALLQVSIKEHGLLVTHKQDLQEPLLVPFESAQSSGPDMQVTIWDDTVIAQEVDPAVSAWFTKALGMPARLVKMPEASRRLVDNAYAAEGEIVSFADDFPFLIIGQSSLDDLNSRLEKEYIPINRFRPNFVFTGGEPFEEDQWGHLTIGDLNFYGAKPCARCVVTTIDQATGEKGQEPLRTLSTYRLKNNKVMFGQNLLHSSVGVVSVGDEVRVRTWR</sequence>
<dbReference type="InterPro" id="IPR005302">
    <property type="entry name" value="MoCF_Sase_C"/>
</dbReference>
<dbReference type="SUPFAM" id="SSF141673">
    <property type="entry name" value="MOSC N-terminal domain-like"/>
    <property type="match status" value="1"/>
</dbReference>
<gene>
    <name evidence="2" type="ORF">ACFQ2O_01085</name>
</gene>
<dbReference type="Pfam" id="PF03473">
    <property type="entry name" value="MOSC"/>
    <property type="match status" value="1"/>
</dbReference>
<dbReference type="SUPFAM" id="SSF50800">
    <property type="entry name" value="PK beta-barrel domain-like"/>
    <property type="match status" value="1"/>
</dbReference>
<protein>
    <submittedName>
        <fullName evidence="2">MOSC domain-containing protein</fullName>
    </submittedName>
</protein>
<feature type="domain" description="MOSC" evidence="1">
    <location>
        <begin position="133"/>
        <end position="273"/>
    </location>
</feature>
<evidence type="ECO:0000259" key="1">
    <source>
        <dbReference type="PROSITE" id="PS51340"/>
    </source>
</evidence>